<feature type="region of interest" description="Disordered" evidence="1">
    <location>
        <begin position="73"/>
        <end position="104"/>
    </location>
</feature>
<gene>
    <name evidence="2" type="ORF">J2S67_001819</name>
</gene>
<sequence length="218" mass="23595">MTPQTPEPRPEEDSFETQGGDFETQGCDAQPNEVEVFEAELEGLDALVDDAPAVVLARARKLALSQGDVRRDAAMVQRAKQKARARKSRKQKWDDPDAGGRDPVGLGELLERMMRSRGWAEPVAVGSVLARWPEIVGPQVAAHAVAESFEDSVVVVRCSSTAWATNLQLMQHDLLKRLDAAVGHGVVTRIKALGPAAPSWRKGPRSAPGGRGPRDTYG</sequence>
<name>A0ABU1Z1Q2_9MICC</name>
<dbReference type="InterPro" id="IPR007922">
    <property type="entry name" value="DciA-like"/>
</dbReference>
<dbReference type="Pfam" id="PF05258">
    <property type="entry name" value="DciA"/>
    <property type="match status" value="1"/>
</dbReference>
<evidence type="ECO:0000256" key="1">
    <source>
        <dbReference type="SAM" id="MobiDB-lite"/>
    </source>
</evidence>
<protein>
    <submittedName>
        <fullName evidence="2">Nucleic acid-binding Zn ribbon protein</fullName>
    </submittedName>
</protein>
<dbReference type="EMBL" id="JAVDXX010000001">
    <property type="protein sequence ID" value="MDR7294551.1"/>
    <property type="molecule type" value="Genomic_DNA"/>
</dbReference>
<keyword evidence="3" id="KW-1185">Reference proteome</keyword>
<comment type="caution">
    <text evidence="2">The sequence shown here is derived from an EMBL/GenBank/DDBJ whole genome shotgun (WGS) entry which is preliminary data.</text>
</comment>
<feature type="compositionally biased region" description="Basic residues" evidence="1">
    <location>
        <begin position="79"/>
        <end position="90"/>
    </location>
</feature>
<evidence type="ECO:0000313" key="3">
    <source>
        <dbReference type="Proteomes" id="UP001180715"/>
    </source>
</evidence>
<feature type="region of interest" description="Disordered" evidence="1">
    <location>
        <begin position="196"/>
        <end position="218"/>
    </location>
</feature>
<feature type="compositionally biased region" description="Basic and acidic residues" evidence="1">
    <location>
        <begin position="91"/>
        <end position="100"/>
    </location>
</feature>
<dbReference type="RefSeq" id="WP_310248425.1">
    <property type="nucleotide sequence ID" value="NZ_JAVDXX010000001.1"/>
</dbReference>
<accession>A0ABU1Z1Q2</accession>
<feature type="region of interest" description="Disordered" evidence="1">
    <location>
        <begin position="1"/>
        <end position="30"/>
    </location>
</feature>
<dbReference type="PANTHER" id="PTHR36456">
    <property type="entry name" value="UPF0232 PROTEIN SCO3875"/>
    <property type="match status" value="1"/>
</dbReference>
<proteinExistence type="predicted"/>
<dbReference type="Proteomes" id="UP001180715">
    <property type="component" value="Unassembled WGS sequence"/>
</dbReference>
<reference evidence="2" key="1">
    <citation type="submission" date="2023-07" db="EMBL/GenBank/DDBJ databases">
        <title>Sequencing the genomes of 1000 actinobacteria strains.</title>
        <authorList>
            <person name="Klenk H.-P."/>
        </authorList>
    </citation>
    <scope>NUCLEOTIDE SEQUENCE</scope>
    <source>
        <strain evidence="2">DSM 13068</strain>
    </source>
</reference>
<dbReference type="PANTHER" id="PTHR36456:SF1">
    <property type="entry name" value="UPF0232 PROTEIN SCO3875"/>
    <property type="match status" value="1"/>
</dbReference>
<organism evidence="2 3">
    <name type="scientific">Pseudoglutamicibacter albus</name>
    <dbReference type="NCBI Taxonomy" id="98671"/>
    <lineage>
        <taxon>Bacteria</taxon>
        <taxon>Bacillati</taxon>
        <taxon>Actinomycetota</taxon>
        <taxon>Actinomycetes</taxon>
        <taxon>Micrococcales</taxon>
        <taxon>Micrococcaceae</taxon>
        <taxon>Pseudoglutamicibacter</taxon>
    </lineage>
</organism>
<evidence type="ECO:0000313" key="2">
    <source>
        <dbReference type="EMBL" id="MDR7294551.1"/>
    </source>
</evidence>